<dbReference type="RefSeq" id="WP_073070088.1">
    <property type="nucleotide sequence ID" value="NZ_MPPI01000005.1"/>
</dbReference>
<keyword evidence="2" id="KW-0812">Transmembrane</keyword>
<organism evidence="3 4">
    <name type="scientific">Phormidesmis priestleyi ULC007</name>
    <dbReference type="NCBI Taxonomy" id="1920490"/>
    <lineage>
        <taxon>Bacteria</taxon>
        <taxon>Bacillati</taxon>
        <taxon>Cyanobacteriota</taxon>
        <taxon>Cyanophyceae</taxon>
        <taxon>Leptolyngbyales</taxon>
        <taxon>Leptolyngbyaceae</taxon>
        <taxon>Phormidesmis</taxon>
    </lineage>
</organism>
<accession>A0A2T1DJI0</accession>
<dbReference type="NCBIfam" id="NF038305">
    <property type="entry name" value="HpsJ_fam"/>
    <property type="match status" value="1"/>
</dbReference>
<feature type="transmembrane region" description="Helical" evidence="2">
    <location>
        <begin position="85"/>
        <end position="106"/>
    </location>
</feature>
<keyword evidence="2" id="KW-0472">Membrane</keyword>
<keyword evidence="2" id="KW-1133">Transmembrane helix</keyword>
<reference evidence="3 4" key="1">
    <citation type="submission" date="2018-02" db="EMBL/GenBank/DDBJ databases">
        <authorList>
            <person name="Cohen D.B."/>
            <person name="Kent A.D."/>
        </authorList>
    </citation>
    <scope>NUCLEOTIDE SEQUENCE [LARGE SCALE GENOMIC DNA]</scope>
    <source>
        <strain evidence="3 4">ULC007</strain>
    </source>
</reference>
<name>A0A2T1DJI0_9CYAN</name>
<keyword evidence="1" id="KW-0175">Coiled coil</keyword>
<feature type="coiled-coil region" evidence="1">
    <location>
        <begin position="132"/>
        <end position="192"/>
    </location>
</feature>
<protein>
    <submittedName>
        <fullName evidence="3">Uncharacterized protein</fullName>
    </submittedName>
</protein>
<evidence type="ECO:0000256" key="1">
    <source>
        <dbReference type="SAM" id="Coils"/>
    </source>
</evidence>
<dbReference type="Proteomes" id="UP000238634">
    <property type="component" value="Unassembled WGS sequence"/>
</dbReference>
<sequence>MKATNSAPFILKLVGLILILSSLIDFITLLIPIKSQDNAWVASTFTQMVDRGIIPMIGLALLFLSYFLESGTIASERKPFLSLRFWALILSSVLGLAFLFIAPLHMNNTRILAEQSNKQIDDRAANLTADLNSKVQQRQDQLTAALKDEKQRQLLDQQLTQIGQAIASGQLKGDQLAQAQQAQKELQQLKTDPSAIESKAKDFRNQGLIKIADEQKQLKAQAETDFRKTSVRVGLSSLLLALGYSIIGWTGLREMGVFRGSRLKAPIR</sequence>
<comment type="caution">
    <text evidence="3">The sequence shown here is derived from an EMBL/GenBank/DDBJ whole genome shotgun (WGS) entry which is preliminary data.</text>
</comment>
<reference evidence="3 4" key="2">
    <citation type="submission" date="2018-03" db="EMBL/GenBank/DDBJ databases">
        <title>The ancient ancestry and fast evolution of plastids.</title>
        <authorList>
            <person name="Moore K.R."/>
            <person name="Magnabosco C."/>
            <person name="Momper L."/>
            <person name="Gold D.A."/>
            <person name="Bosak T."/>
            <person name="Fournier G.P."/>
        </authorList>
    </citation>
    <scope>NUCLEOTIDE SEQUENCE [LARGE SCALE GENOMIC DNA]</scope>
    <source>
        <strain evidence="3 4">ULC007</strain>
    </source>
</reference>
<feature type="transmembrane region" description="Helical" evidence="2">
    <location>
        <begin position="9"/>
        <end position="33"/>
    </location>
</feature>
<dbReference type="EMBL" id="PVWG01000005">
    <property type="protein sequence ID" value="PSB20621.1"/>
    <property type="molecule type" value="Genomic_DNA"/>
</dbReference>
<dbReference type="OrthoDB" id="532366at2"/>
<dbReference type="AlphaFoldDB" id="A0A2T1DJI0"/>
<feature type="transmembrane region" description="Helical" evidence="2">
    <location>
        <begin position="53"/>
        <end position="73"/>
    </location>
</feature>
<gene>
    <name evidence="3" type="ORF">C7B65_06875</name>
</gene>
<evidence type="ECO:0000313" key="3">
    <source>
        <dbReference type="EMBL" id="PSB20621.1"/>
    </source>
</evidence>
<dbReference type="STRING" id="1920490.GCA_001895925_02657"/>
<evidence type="ECO:0000313" key="4">
    <source>
        <dbReference type="Proteomes" id="UP000238634"/>
    </source>
</evidence>
<evidence type="ECO:0000256" key="2">
    <source>
        <dbReference type="SAM" id="Phobius"/>
    </source>
</evidence>
<proteinExistence type="predicted"/>
<dbReference type="InterPro" id="IPR047709">
    <property type="entry name" value="HpsJ-like"/>
</dbReference>
<keyword evidence="4" id="KW-1185">Reference proteome</keyword>